<sequence>MSAKYSNLMLHNVSCSANFSAKGYCIWEHLDNCHAMLQCITFESKVSSTKESAKDYFCPASGFQWLMNDHPVRARSEYVISDGGIYRCTVCNYSTVYAGNMPKHIRTHTGERPYECKICLKKFSDRSSWTRHVRVKHSSEKKIRKSLSCLTHILTDAHPVYENNALALRSSFSTVVACNPRTRHPFVSYPSLRRPFQCLECGKAFTQKANLQRHMRIHTGELPFPCKVCNKRFRQQSNLTQHQRTHGHF</sequence>
<evidence type="ECO:0000256" key="2">
    <source>
        <dbReference type="ARBA" id="ARBA00022723"/>
    </source>
</evidence>
<keyword evidence="4 7" id="KW-0863">Zinc-finger</keyword>
<evidence type="ECO:0000256" key="6">
    <source>
        <dbReference type="ARBA" id="ARBA00023242"/>
    </source>
</evidence>
<dbReference type="AlphaFoldDB" id="A0A4Y2KRE3"/>
<evidence type="ECO:0000256" key="5">
    <source>
        <dbReference type="ARBA" id="ARBA00022833"/>
    </source>
</evidence>
<evidence type="ECO:0000313" key="10">
    <source>
        <dbReference type="Proteomes" id="UP000499080"/>
    </source>
</evidence>
<proteinExistence type="predicted"/>
<dbReference type="InterPro" id="IPR013087">
    <property type="entry name" value="Znf_C2H2_type"/>
</dbReference>
<dbReference type="PANTHER" id="PTHR24394:SF44">
    <property type="entry name" value="ZINC FINGER PROTEIN 271-LIKE"/>
    <property type="match status" value="1"/>
</dbReference>
<dbReference type="FunFam" id="3.30.160.60:FF:000710">
    <property type="entry name" value="Zinc finger protein 768"/>
    <property type="match status" value="1"/>
</dbReference>
<evidence type="ECO:0000256" key="1">
    <source>
        <dbReference type="ARBA" id="ARBA00004123"/>
    </source>
</evidence>
<dbReference type="InterPro" id="IPR036236">
    <property type="entry name" value="Znf_C2H2_sf"/>
</dbReference>
<dbReference type="PROSITE" id="PS00028">
    <property type="entry name" value="ZINC_FINGER_C2H2_1"/>
    <property type="match status" value="2"/>
</dbReference>
<comment type="subcellular location">
    <subcellularLocation>
        <location evidence="1">Nucleus</location>
    </subcellularLocation>
</comment>
<dbReference type="PANTHER" id="PTHR24394">
    <property type="entry name" value="ZINC FINGER PROTEIN"/>
    <property type="match status" value="1"/>
</dbReference>
<name>A0A4Y2KRE3_ARAVE</name>
<comment type="caution">
    <text evidence="9">The sequence shown here is derived from an EMBL/GenBank/DDBJ whole genome shotgun (WGS) entry which is preliminary data.</text>
</comment>
<keyword evidence="5" id="KW-0862">Zinc</keyword>
<evidence type="ECO:0000313" key="9">
    <source>
        <dbReference type="EMBL" id="GBN04227.1"/>
    </source>
</evidence>
<dbReference type="SMART" id="SM00355">
    <property type="entry name" value="ZnF_C2H2"/>
    <property type="match status" value="4"/>
</dbReference>
<organism evidence="9 10">
    <name type="scientific">Araneus ventricosus</name>
    <name type="common">Orbweaver spider</name>
    <name type="synonym">Epeira ventricosa</name>
    <dbReference type="NCBI Taxonomy" id="182803"/>
    <lineage>
        <taxon>Eukaryota</taxon>
        <taxon>Metazoa</taxon>
        <taxon>Ecdysozoa</taxon>
        <taxon>Arthropoda</taxon>
        <taxon>Chelicerata</taxon>
        <taxon>Arachnida</taxon>
        <taxon>Araneae</taxon>
        <taxon>Araneomorphae</taxon>
        <taxon>Entelegynae</taxon>
        <taxon>Araneoidea</taxon>
        <taxon>Araneidae</taxon>
        <taxon>Araneus</taxon>
    </lineage>
</organism>
<dbReference type="EMBL" id="BGPR01004866">
    <property type="protein sequence ID" value="GBN04227.1"/>
    <property type="molecule type" value="Genomic_DNA"/>
</dbReference>
<feature type="domain" description="C2H2-type" evidence="8">
    <location>
        <begin position="224"/>
        <end position="246"/>
    </location>
</feature>
<evidence type="ECO:0000256" key="3">
    <source>
        <dbReference type="ARBA" id="ARBA00022737"/>
    </source>
</evidence>
<feature type="domain" description="C2H2-type" evidence="8">
    <location>
        <begin position="114"/>
        <end position="142"/>
    </location>
</feature>
<keyword evidence="10" id="KW-1185">Reference proteome</keyword>
<evidence type="ECO:0000259" key="8">
    <source>
        <dbReference type="PROSITE" id="PS50157"/>
    </source>
</evidence>
<dbReference type="Pfam" id="PF00096">
    <property type="entry name" value="zf-C2H2"/>
    <property type="match status" value="3"/>
</dbReference>
<evidence type="ECO:0000256" key="7">
    <source>
        <dbReference type="PROSITE-ProRule" id="PRU00042"/>
    </source>
</evidence>
<keyword evidence="6" id="KW-0539">Nucleus</keyword>
<protein>
    <submittedName>
        <fullName evidence="9">Zinc finger protein 471</fullName>
    </submittedName>
</protein>
<feature type="domain" description="C2H2-type" evidence="8">
    <location>
        <begin position="196"/>
        <end position="223"/>
    </location>
</feature>
<evidence type="ECO:0000256" key="4">
    <source>
        <dbReference type="ARBA" id="ARBA00022771"/>
    </source>
</evidence>
<feature type="domain" description="C2H2-type" evidence="8">
    <location>
        <begin position="86"/>
        <end position="113"/>
    </location>
</feature>
<dbReference type="GO" id="GO:0005634">
    <property type="term" value="C:nucleus"/>
    <property type="evidence" value="ECO:0007669"/>
    <property type="project" value="UniProtKB-SubCell"/>
</dbReference>
<dbReference type="FunFam" id="3.30.160.60:FF:001730">
    <property type="entry name" value="zinc finger protein 660"/>
    <property type="match status" value="1"/>
</dbReference>
<reference evidence="9 10" key="1">
    <citation type="journal article" date="2019" name="Sci. Rep.">
        <title>Orb-weaving spider Araneus ventricosus genome elucidates the spidroin gene catalogue.</title>
        <authorList>
            <person name="Kono N."/>
            <person name="Nakamura H."/>
            <person name="Ohtoshi R."/>
            <person name="Moran D.A.P."/>
            <person name="Shinohara A."/>
            <person name="Yoshida Y."/>
            <person name="Fujiwara M."/>
            <person name="Mori M."/>
            <person name="Tomita M."/>
            <person name="Arakawa K."/>
        </authorList>
    </citation>
    <scope>NUCLEOTIDE SEQUENCE [LARGE SCALE GENOMIC DNA]</scope>
</reference>
<dbReference type="Proteomes" id="UP000499080">
    <property type="component" value="Unassembled WGS sequence"/>
</dbReference>
<dbReference type="PROSITE" id="PS50157">
    <property type="entry name" value="ZINC_FINGER_C2H2_2"/>
    <property type="match status" value="4"/>
</dbReference>
<accession>A0A4Y2KRE3</accession>
<dbReference type="GO" id="GO:0008270">
    <property type="term" value="F:zinc ion binding"/>
    <property type="evidence" value="ECO:0007669"/>
    <property type="project" value="UniProtKB-KW"/>
</dbReference>
<gene>
    <name evidence="9" type="primary">ZNF471_1</name>
    <name evidence="9" type="ORF">AVEN_190687_1</name>
</gene>
<dbReference type="SUPFAM" id="SSF57667">
    <property type="entry name" value="beta-beta-alpha zinc fingers"/>
    <property type="match status" value="2"/>
</dbReference>
<dbReference type="GO" id="GO:0000981">
    <property type="term" value="F:DNA-binding transcription factor activity, RNA polymerase II-specific"/>
    <property type="evidence" value="ECO:0007669"/>
    <property type="project" value="TreeGrafter"/>
</dbReference>
<keyword evidence="3" id="KW-0677">Repeat</keyword>
<dbReference type="FunFam" id="3.30.160.60:FF:002343">
    <property type="entry name" value="Zinc finger protein 33A"/>
    <property type="match status" value="1"/>
</dbReference>
<dbReference type="OrthoDB" id="6435048at2759"/>
<dbReference type="Gene3D" id="3.30.160.60">
    <property type="entry name" value="Classic Zinc Finger"/>
    <property type="match status" value="4"/>
</dbReference>
<keyword evidence="2" id="KW-0479">Metal-binding</keyword>